<dbReference type="RefSeq" id="XP_069228083.1">
    <property type="nucleotide sequence ID" value="XM_069374765.1"/>
</dbReference>
<organism evidence="3 4">
    <name type="scientific">Cladosporium halotolerans</name>
    <dbReference type="NCBI Taxonomy" id="1052096"/>
    <lineage>
        <taxon>Eukaryota</taxon>
        <taxon>Fungi</taxon>
        <taxon>Dikarya</taxon>
        <taxon>Ascomycota</taxon>
        <taxon>Pezizomycotina</taxon>
        <taxon>Dothideomycetes</taxon>
        <taxon>Dothideomycetidae</taxon>
        <taxon>Cladosporiales</taxon>
        <taxon>Cladosporiaceae</taxon>
        <taxon>Cladosporium</taxon>
    </lineage>
</organism>
<evidence type="ECO:0000313" key="4">
    <source>
        <dbReference type="Proteomes" id="UP000803884"/>
    </source>
</evidence>
<proteinExistence type="predicted"/>
<keyword evidence="4" id="KW-1185">Reference proteome</keyword>
<protein>
    <recommendedName>
        <fullName evidence="5">Alpha-l-rhamnosidase c protein</fullName>
    </recommendedName>
</protein>
<evidence type="ECO:0000256" key="2">
    <source>
        <dbReference type="SAM" id="Phobius"/>
    </source>
</evidence>
<name>A0AB34KMP9_9PEZI</name>
<keyword evidence="2" id="KW-1133">Transmembrane helix</keyword>
<evidence type="ECO:0008006" key="5">
    <source>
        <dbReference type="Google" id="ProtNLM"/>
    </source>
</evidence>
<dbReference type="PANTHER" id="PTHR35872">
    <property type="entry name" value="INTEGRAL MEMBRANE PROTEIN (AFU_ORTHOLOGUE AFUA_5G07110)"/>
    <property type="match status" value="1"/>
</dbReference>
<dbReference type="EMBL" id="JAAQHG020000022">
    <property type="protein sequence ID" value="KAL1584977.1"/>
    <property type="molecule type" value="Genomic_DNA"/>
</dbReference>
<sequence length="339" mass="37967">MEEEETAGPQDTLTPISSAPEEGDVLPLASRNQRVYSSGWRPPPKLPWTKSWMIGLKAFGKWFITPFGFFWTIYGLNVVAWGGMLFLLLCGAAPEMCWAPIGNGEYVRDCNHIDSARRIWLEIDSQILNALFCVTGFGLLPWRARDLYYLLRWRLCSKSRPQEQNLYGLRRLAGFYTSWFRLPGSDTLSQLTLAEYNAQTDNPSTPTNPAFPALESNLTHDPRLPLPLSKTPPQPLTGIRAPPTALWKLDFYIWCNMWNTFFQACLCGVMWGLNRYDRPSWTTGFFIACACVVAGVGGVVALKEGKKVKRVEGVAPSPAVQAELERMYGGEKGDGAGRV</sequence>
<evidence type="ECO:0000256" key="1">
    <source>
        <dbReference type="SAM" id="MobiDB-lite"/>
    </source>
</evidence>
<keyword evidence="2" id="KW-0472">Membrane</keyword>
<dbReference type="Proteomes" id="UP000803884">
    <property type="component" value="Unassembled WGS sequence"/>
</dbReference>
<accession>A0AB34KMP9</accession>
<keyword evidence="2" id="KW-0812">Transmembrane</keyword>
<dbReference type="AlphaFoldDB" id="A0AB34KMP9"/>
<dbReference type="InterPro" id="IPR021369">
    <property type="entry name" value="DUF2985"/>
</dbReference>
<reference evidence="3 4" key="1">
    <citation type="journal article" date="2020" name="Microbiol. Resour. Announc.">
        <title>Draft Genome Sequence of a Cladosporium Species Isolated from the Mesophotic Ascidian Didemnum maculosum.</title>
        <authorList>
            <person name="Gioti A."/>
            <person name="Siaperas R."/>
            <person name="Nikolaivits E."/>
            <person name="Le Goff G."/>
            <person name="Ouazzani J."/>
            <person name="Kotoulas G."/>
            <person name="Topakas E."/>
        </authorList>
    </citation>
    <scope>NUCLEOTIDE SEQUENCE [LARGE SCALE GENOMIC DNA]</scope>
    <source>
        <strain evidence="3 4">TM138-S3</strain>
    </source>
</reference>
<gene>
    <name evidence="3" type="ORF">WHR41_06160</name>
</gene>
<feature type="transmembrane region" description="Helical" evidence="2">
    <location>
        <begin position="251"/>
        <end position="273"/>
    </location>
</feature>
<dbReference type="PANTHER" id="PTHR35872:SF1">
    <property type="entry name" value="ALPHA-L-RHAMNOSIDASE C"/>
    <property type="match status" value="1"/>
</dbReference>
<evidence type="ECO:0000313" key="3">
    <source>
        <dbReference type="EMBL" id="KAL1584977.1"/>
    </source>
</evidence>
<feature type="transmembrane region" description="Helical" evidence="2">
    <location>
        <begin position="285"/>
        <end position="302"/>
    </location>
</feature>
<feature type="transmembrane region" description="Helical" evidence="2">
    <location>
        <begin position="62"/>
        <end position="89"/>
    </location>
</feature>
<dbReference type="GeneID" id="96007603"/>
<comment type="caution">
    <text evidence="3">The sequence shown here is derived from an EMBL/GenBank/DDBJ whole genome shotgun (WGS) entry which is preliminary data.</text>
</comment>
<dbReference type="Pfam" id="PF11204">
    <property type="entry name" value="DUF2985"/>
    <property type="match status" value="1"/>
</dbReference>
<feature type="region of interest" description="Disordered" evidence="1">
    <location>
        <begin position="1"/>
        <end position="22"/>
    </location>
</feature>